<dbReference type="RefSeq" id="WP_132245625.1">
    <property type="nucleotide sequence ID" value="NZ_SLWV01000014.1"/>
</dbReference>
<reference evidence="1 2" key="1">
    <citation type="submission" date="2019-03" db="EMBL/GenBank/DDBJ databases">
        <title>Genomic Encyclopedia of Type Strains, Phase IV (KMG-IV): sequencing the most valuable type-strain genomes for metagenomic binning, comparative biology and taxonomic classification.</title>
        <authorList>
            <person name="Goeker M."/>
        </authorList>
    </citation>
    <scope>NUCLEOTIDE SEQUENCE [LARGE SCALE GENOMIC DNA]</scope>
    <source>
        <strain evidence="1 2">DSM 102940</strain>
    </source>
</reference>
<name>A0A4V2SB15_9FIRM</name>
<accession>A0A4V2SB15</accession>
<dbReference type="Proteomes" id="UP000294919">
    <property type="component" value="Unassembled WGS sequence"/>
</dbReference>
<evidence type="ECO:0000313" key="1">
    <source>
        <dbReference type="EMBL" id="TCO73780.1"/>
    </source>
</evidence>
<proteinExistence type="predicted"/>
<dbReference type="AlphaFoldDB" id="A0A4V2SB15"/>
<dbReference type="EMBL" id="SLWV01000014">
    <property type="protein sequence ID" value="TCO73780.1"/>
    <property type="molecule type" value="Genomic_DNA"/>
</dbReference>
<protein>
    <submittedName>
        <fullName evidence="1">Uncharacterized protein</fullName>
    </submittedName>
</protein>
<evidence type="ECO:0000313" key="2">
    <source>
        <dbReference type="Proteomes" id="UP000294919"/>
    </source>
</evidence>
<organism evidence="1 2">
    <name type="scientific">Marinisporobacter balticus</name>
    <dbReference type="NCBI Taxonomy" id="2018667"/>
    <lineage>
        <taxon>Bacteria</taxon>
        <taxon>Bacillati</taxon>
        <taxon>Bacillota</taxon>
        <taxon>Clostridia</taxon>
        <taxon>Peptostreptococcales</taxon>
        <taxon>Thermotaleaceae</taxon>
        <taxon>Marinisporobacter</taxon>
    </lineage>
</organism>
<sequence length="142" mass="16477">MSVIVNENNKIYDADELMKLIHQTTGFDVLKDISSRTKREDVFAFILQCDVDPLKQDLEELGLSINIEENEDEYISELMNKADEYAVEIEENLPEDLIGYYYAYEYDEDEEIIKTILVVAFDRLGQKKLKEVGNRLITVIGD</sequence>
<dbReference type="OrthoDB" id="1755920at2"/>
<comment type="caution">
    <text evidence="1">The sequence shown here is derived from an EMBL/GenBank/DDBJ whole genome shotgun (WGS) entry which is preliminary data.</text>
</comment>
<keyword evidence="2" id="KW-1185">Reference proteome</keyword>
<gene>
    <name evidence="1" type="ORF">EV214_11412</name>
</gene>